<evidence type="ECO:0000256" key="1">
    <source>
        <dbReference type="ARBA" id="ARBA00004496"/>
    </source>
</evidence>
<feature type="region of interest" description="Disordered" evidence="20">
    <location>
        <begin position="478"/>
        <end position="519"/>
    </location>
</feature>
<dbReference type="GO" id="GO:0034045">
    <property type="term" value="C:phagophore assembly site membrane"/>
    <property type="evidence" value="ECO:0007669"/>
    <property type="project" value="UniProtKB-SubCell"/>
</dbReference>
<keyword evidence="7" id="KW-0808">Transferase</keyword>
<evidence type="ECO:0000256" key="2">
    <source>
        <dbReference type="ARBA" id="ARBA00004623"/>
    </source>
</evidence>
<dbReference type="InterPro" id="IPR022708">
    <property type="entry name" value="Atg1-like_tMIT"/>
</dbReference>
<evidence type="ECO:0000256" key="5">
    <source>
        <dbReference type="ARBA" id="ARBA00022490"/>
    </source>
</evidence>
<keyword evidence="23" id="KW-1185">Reference proteome</keyword>
<comment type="subunit">
    <text evidence="18">Homodimer. Dimerization requires the presence of ATG13. Forms a ternary complex with ATG13 and ATG17.</text>
</comment>
<comment type="caution">
    <text evidence="22">The sequence shown here is derived from an EMBL/GenBank/DDBJ whole genome shotgun (WGS) entry which is preliminary data.</text>
</comment>
<protein>
    <recommendedName>
        <fullName evidence="3">non-specific serine/threonine protein kinase</fullName>
        <ecNumber evidence="3">2.7.11.1</ecNumber>
    </recommendedName>
    <alternativeName>
        <fullName evidence="14">Autophagy-related protein 1</fullName>
    </alternativeName>
</protein>
<evidence type="ECO:0000256" key="8">
    <source>
        <dbReference type="ARBA" id="ARBA00022741"/>
    </source>
</evidence>
<evidence type="ECO:0000256" key="20">
    <source>
        <dbReference type="SAM" id="MobiDB-lite"/>
    </source>
</evidence>
<dbReference type="PANTHER" id="PTHR24348">
    <property type="entry name" value="SERINE/THREONINE-PROTEIN KINASE UNC-51-RELATED"/>
    <property type="match status" value="1"/>
</dbReference>
<sequence>MASRQDGSSLGSRRSGGRNVGQFAIDKEIGKGSFAQVYMGWHKETKAAVAIKSVELDRLNKKLKENLYGEIQILKTLRHPHIVALHDCLESATHINLVMEYCELGDLSLFIKKRDKLITHPATHDMARKYPSAPDSGLHEVVIRHFLKQLASALEFLRSKNYVHRDVKPQNLLLLPSQAFREKRNLPIMELADFGFARVLPSTSLADTLCGSPLYMAPEILRYERYDAKADLWSVGTVLYEMISGKPPFRARNHVELLRKIEAAEDVIKFPKEVIITSEMKSLVRSLLKRSPVERLSFENFFSHPIVVNEIPGLVEDDLPRPARREPKSIPQAEPTATSPRVGSLRNGGFEPAPARSSREQLPRSSPLMESPSEGRHRPPSASLPNHPRVSRPSLHNTSPPSSLSQDIRKARIPSGKALTEEEEKAAQDVMFERDYVVVERRHVEVNALADELAANEKLASQSPTSLKSKPLVRHFSQQGPPNSTTGAVAAPPSRTQLITQGRAGQDRRSSYEKALSASPGSASSAITKAIQDASLRLFGVRMPIRPKGQSPPMYQPFPAYPTPPTSAGLIGDGKNIASEDDDVRSAQVIEDLATRSDCVYGFAEVKYKQLVPMAPSTNHGLGGIAADQLSVDDEGLTAEAVVALSEEALVLYVKSLSLLARAMDIASIWWSKKSKGDVTTGLSAAVSQSVVQRINAVVQWVRQRFNEVLEKSEIVRLKLIEAQKQLPEDHPSHPSNQGVDSIMSSAGSGMDQVYLTPGITAEKLMYDRALEMSRTAAIDEVTNENLPGCEISYITAIRMLEAVLDSGDDAGLTRTKESCSDLESDEEAHIRKMITMISGRLSMVRKKQRMIAEANSRTQLTRRRSGDVTPRSPLSQAST</sequence>
<evidence type="ECO:0000256" key="14">
    <source>
        <dbReference type="ARBA" id="ARBA00030237"/>
    </source>
</evidence>
<dbReference type="GO" id="GO:0004674">
    <property type="term" value="F:protein serine/threonine kinase activity"/>
    <property type="evidence" value="ECO:0007669"/>
    <property type="project" value="UniProtKB-KW"/>
</dbReference>
<keyword evidence="4" id="KW-0813">Transport</keyword>
<comment type="subcellular location">
    <subcellularLocation>
        <location evidence="1">Cytoplasm</location>
    </subcellularLocation>
    <subcellularLocation>
        <location evidence="2">Preautophagosomal structure membrane</location>
        <topology evidence="2">Peripheral membrane protein</topology>
    </subcellularLocation>
</comment>
<dbReference type="InterPro" id="IPR048941">
    <property type="entry name" value="ATG1-like_MIT2"/>
</dbReference>
<dbReference type="GO" id="GO:0000422">
    <property type="term" value="P:autophagy of mitochondrion"/>
    <property type="evidence" value="ECO:0007669"/>
    <property type="project" value="TreeGrafter"/>
</dbReference>
<dbReference type="GO" id="GO:0005776">
    <property type="term" value="C:autophagosome"/>
    <property type="evidence" value="ECO:0007669"/>
    <property type="project" value="TreeGrafter"/>
</dbReference>
<dbReference type="InterPro" id="IPR017441">
    <property type="entry name" value="Protein_kinase_ATP_BS"/>
</dbReference>
<evidence type="ECO:0000256" key="12">
    <source>
        <dbReference type="ARBA" id="ARBA00023006"/>
    </source>
</evidence>
<dbReference type="PROSITE" id="PS50011">
    <property type="entry name" value="PROTEIN_KINASE_DOM"/>
    <property type="match status" value="1"/>
</dbReference>
<keyword evidence="9 22" id="KW-0418">Kinase</keyword>
<comment type="similarity">
    <text evidence="17">Belongs to the protein kinase superfamily. Ser/Thr protein kinase family. APG1/unc-51/ULK1 subfamily.</text>
</comment>
<feature type="compositionally biased region" description="Polar residues" evidence="20">
    <location>
        <begin position="394"/>
        <end position="406"/>
    </location>
</feature>
<dbReference type="GO" id="GO:0015031">
    <property type="term" value="P:protein transport"/>
    <property type="evidence" value="ECO:0007669"/>
    <property type="project" value="UniProtKB-KW"/>
</dbReference>
<dbReference type="SUPFAM" id="SSF56112">
    <property type="entry name" value="Protein kinase-like (PK-like)"/>
    <property type="match status" value="1"/>
</dbReference>
<dbReference type="GeneID" id="80870131"/>
<evidence type="ECO:0000256" key="11">
    <source>
        <dbReference type="ARBA" id="ARBA00022927"/>
    </source>
</evidence>
<comment type="catalytic activity">
    <reaction evidence="15">
        <text>L-threonyl-[protein] + ATP = O-phospho-L-threonyl-[protein] + ADP + H(+)</text>
        <dbReference type="Rhea" id="RHEA:46608"/>
        <dbReference type="Rhea" id="RHEA-COMP:11060"/>
        <dbReference type="Rhea" id="RHEA-COMP:11605"/>
        <dbReference type="ChEBI" id="CHEBI:15378"/>
        <dbReference type="ChEBI" id="CHEBI:30013"/>
        <dbReference type="ChEBI" id="CHEBI:30616"/>
        <dbReference type="ChEBI" id="CHEBI:61977"/>
        <dbReference type="ChEBI" id="CHEBI:456216"/>
        <dbReference type="EC" id="2.7.11.1"/>
    </reaction>
</comment>
<dbReference type="SMART" id="SM00220">
    <property type="entry name" value="S_TKc"/>
    <property type="match status" value="1"/>
</dbReference>
<dbReference type="EC" id="2.7.11.1" evidence="3"/>
<keyword evidence="6" id="KW-0723">Serine/threonine-protein kinase</keyword>
<evidence type="ECO:0000256" key="18">
    <source>
        <dbReference type="ARBA" id="ARBA00065186"/>
    </source>
</evidence>
<evidence type="ECO:0000256" key="7">
    <source>
        <dbReference type="ARBA" id="ARBA00022679"/>
    </source>
</evidence>
<dbReference type="Gene3D" id="1.10.510.10">
    <property type="entry name" value="Transferase(Phosphotransferase) domain 1"/>
    <property type="match status" value="1"/>
</dbReference>
<comment type="catalytic activity">
    <reaction evidence="16">
        <text>L-seryl-[protein] + ATP = O-phospho-L-seryl-[protein] + ADP + H(+)</text>
        <dbReference type="Rhea" id="RHEA:17989"/>
        <dbReference type="Rhea" id="RHEA-COMP:9863"/>
        <dbReference type="Rhea" id="RHEA-COMP:11604"/>
        <dbReference type="ChEBI" id="CHEBI:15378"/>
        <dbReference type="ChEBI" id="CHEBI:29999"/>
        <dbReference type="ChEBI" id="CHEBI:30616"/>
        <dbReference type="ChEBI" id="CHEBI:83421"/>
        <dbReference type="ChEBI" id="CHEBI:456216"/>
        <dbReference type="EC" id="2.7.11.1"/>
    </reaction>
</comment>
<evidence type="ECO:0000256" key="16">
    <source>
        <dbReference type="ARBA" id="ARBA00048679"/>
    </source>
</evidence>
<evidence type="ECO:0000256" key="3">
    <source>
        <dbReference type="ARBA" id="ARBA00012513"/>
    </source>
</evidence>
<feature type="region of interest" description="Disordered" evidence="20">
    <location>
        <begin position="854"/>
        <end position="880"/>
    </location>
</feature>
<evidence type="ECO:0000256" key="17">
    <source>
        <dbReference type="ARBA" id="ARBA00060750"/>
    </source>
</evidence>
<dbReference type="Pfam" id="PF21127">
    <property type="entry name" value="ATG1-like_MIT2"/>
    <property type="match status" value="1"/>
</dbReference>
<evidence type="ECO:0000256" key="13">
    <source>
        <dbReference type="ARBA" id="ARBA00023136"/>
    </source>
</evidence>
<feature type="compositionally biased region" description="Polar residues" evidence="20">
    <location>
        <begin position="478"/>
        <end position="487"/>
    </location>
</feature>
<dbReference type="PROSITE" id="PS00108">
    <property type="entry name" value="PROTEIN_KINASE_ST"/>
    <property type="match status" value="1"/>
</dbReference>
<evidence type="ECO:0000256" key="15">
    <source>
        <dbReference type="ARBA" id="ARBA00047899"/>
    </source>
</evidence>
<dbReference type="InterPro" id="IPR000719">
    <property type="entry name" value="Prot_kinase_dom"/>
</dbReference>
<dbReference type="GO" id="GO:0005524">
    <property type="term" value="F:ATP binding"/>
    <property type="evidence" value="ECO:0007669"/>
    <property type="project" value="UniProtKB-UniRule"/>
</dbReference>
<dbReference type="GO" id="GO:0034727">
    <property type="term" value="P:piecemeal microautophagy of the nucleus"/>
    <property type="evidence" value="ECO:0007669"/>
    <property type="project" value="TreeGrafter"/>
</dbReference>
<dbReference type="AlphaFoldDB" id="A0A9W9BD18"/>
<dbReference type="FunFam" id="1.10.510.10:FF:000817">
    <property type="entry name" value="Serine/threonine-protein kinase ATG1"/>
    <property type="match status" value="1"/>
</dbReference>
<keyword evidence="10 19" id="KW-0067">ATP-binding</keyword>
<feature type="region of interest" description="Disordered" evidence="20">
    <location>
        <begin position="317"/>
        <end position="423"/>
    </location>
</feature>
<accession>A0A9W9BD18</accession>
<dbReference type="EMBL" id="JAOPEN010000005">
    <property type="protein sequence ID" value="KAJ4857336.1"/>
    <property type="molecule type" value="Genomic_DNA"/>
</dbReference>
<evidence type="ECO:0000313" key="22">
    <source>
        <dbReference type="EMBL" id="KAJ4857336.1"/>
    </source>
</evidence>
<dbReference type="PANTHER" id="PTHR24348:SF22">
    <property type="entry name" value="NON-SPECIFIC SERINE_THREONINE PROTEIN KINASE"/>
    <property type="match status" value="1"/>
</dbReference>
<name>A0A9W9BD18_9HYPO</name>
<dbReference type="CDD" id="cd14009">
    <property type="entry name" value="STKc_ATG1_ULK_like"/>
    <property type="match status" value="1"/>
</dbReference>
<dbReference type="FunFam" id="3.30.200.20:FF:000042">
    <property type="entry name" value="Aurora kinase A"/>
    <property type="match status" value="1"/>
</dbReference>
<evidence type="ECO:0000256" key="10">
    <source>
        <dbReference type="ARBA" id="ARBA00022840"/>
    </source>
</evidence>
<organism evidence="22 23">
    <name type="scientific">Trichoderma breve</name>
    <dbReference type="NCBI Taxonomy" id="2034170"/>
    <lineage>
        <taxon>Eukaryota</taxon>
        <taxon>Fungi</taxon>
        <taxon>Dikarya</taxon>
        <taxon>Ascomycota</taxon>
        <taxon>Pezizomycotina</taxon>
        <taxon>Sordariomycetes</taxon>
        <taxon>Hypocreomycetidae</taxon>
        <taxon>Hypocreales</taxon>
        <taxon>Hypocreaceae</taxon>
        <taxon>Trichoderma</taxon>
    </lineage>
</organism>
<dbReference type="GO" id="GO:0005829">
    <property type="term" value="C:cytosol"/>
    <property type="evidence" value="ECO:0007669"/>
    <property type="project" value="TreeGrafter"/>
</dbReference>
<dbReference type="Proteomes" id="UP001140511">
    <property type="component" value="Unassembled WGS sequence"/>
</dbReference>
<evidence type="ECO:0000256" key="9">
    <source>
        <dbReference type="ARBA" id="ARBA00022777"/>
    </source>
</evidence>
<keyword evidence="5" id="KW-0963">Cytoplasm</keyword>
<dbReference type="GO" id="GO:0010506">
    <property type="term" value="P:regulation of autophagy"/>
    <property type="evidence" value="ECO:0007669"/>
    <property type="project" value="InterPro"/>
</dbReference>
<evidence type="ECO:0000256" key="6">
    <source>
        <dbReference type="ARBA" id="ARBA00022527"/>
    </source>
</evidence>
<dbReference type="Pfam" id="PF12063">
    <property type="entry name" value="ATG1-like_MIT1"/>
    <property type="match status" value="1"/>
</dbReference>
<evidence type="ECO:0000256" key="4">
    <source>
        <dbReference type="ARBA" id="ARBA00022448"/>
    </source>
</evidence>
<keyword evidence="8 19" id="KW-0547">Nucleotide-binding</keyword>
<feature type="domain" description="Protein kinase" evidence="21">
    <location>
        <begin position="23"/>
        <end position="307"/>
    </location>
</feature>
<dbReference type="GO" id="GO:0000045">
    <property type="term" value="P:autophagosome assembly"/>
    <property type="evidence" value="ECO:0007669"/>
    <property type="project" value="TreeGrafter"/>
</dbReference>
<proteinExistence type="inferred from homology"/>
<dbReference type="PROSITE" id="PS00107">
    <property type="entry name" value="PROTEIN_KINASE_ATP"/>
    <property type="match status" value="1"/>
</dbReference>
<evidence type="ECO:0000256" key="19">
    <source>
        <dbReference type="PROSITE-ProRule" id="PRU10141"/>
    </source>
</evidence>
<reference evidence="22" key="1">
    <citation type="submission" date="2022-09" db="EMBL/GenBank/DDBJ databases">
        <title>Chromosome-level assembly of Trichoderma breve T069, a fungus used in development of biopesticide product.</title>
        <authorList>
            <person name="Lin R."/>
            <person name="Liu T."/>
        </authorList>
    </citation>
    <scope>NUCLEOTIDE SEQUENCE</scope>
    <source>
        <strain evidence="22">T069</strain>
    </source>
</reference>
<dbReference type="RefSeq" id="XP_056026392.1">
    <property type="nucleotide sequence ID" value="XM_056175443.1"/>
</dbReference>
<dbReference type="InterPro" id="IPR045269">
    <property type="entry name" value="Atg1-like"/>
</dbReference>
<feature type="compositionally biased region" description="Basic and acidic residues" evidence="20">
    <location>
        <begin position="318"/>
        <end position="328"/>
    </location>
</feature>
<keyword evidence="13" id="KW-0472">Membrane</keyword>
<evidence type="ECO:0000313" key="23">
    <source>
        <dbReference type="Proteomes" id="UP001140511"/>
    </source>
</evidence>
<dbReference type="GO" id="GO:0061709">
    <property type="term" value="P:reticulophagy"/>
    <property type="evidence" value="ECO:0007669"/>
    <property type="project" value="TreeGrafter"/>
</dbReference>
<feature type="binding site" evidence="19">
    <location>
        <position position="52"/>
    </location>
    <ligand>
        <name>ATP</name>
        <dbReference type="ChEBI" id="CHEBI:30616"/>
    </ligand>
</feature>
<dbReference type="GO" id="GO:0042594">
    <property type="term" value="P:response to starvation"/>
    <property type="evidence" value="ECO:0007669"/>
    <property type="project" value="TreeGrafter"/>
</dbReference>
<gene>
    <name evidence="22" type="ORF">T069G_08233</name>
</gene>
<dbReference type="Pfam" id="PF00069">
    <property type="entry name" value="Pkinase"/>
    <property type="match status" value="1"/>
</dbReference>
<dbReference type="InterPro" id="IPR008271">
    <property type="entry name" value="Ser/Thr_kinase_AS"/>
</dbReference>
<keyword evidence="11" id="KW-0653">Protein transport</keyword>
<dbReference type="InterPro" id="IPR011009">
    <property type="entry name" value="Kinase-like_dom_sf"/>
</dbReference>
<evidence type="ECO:0000259" key="21">
    <source>
        <dbReference type="PROSITE" id="PS50011"/>
    </source>
</evidence>
<keyword evidence="12" id="KW-0072">Autophagy</keyword>